<feature type="region of interest" description="Disordered" evidence="5">
    <location>
        <begin position="1"/>
        <end position="28"/>
    </location>
</feature>
<evidence type="ECO:0000313" key="6">
    <source>
        <dbReference type="EMBL" id="CAL7943001.1"/>
    </source>
</evidence>
<evidence type="ECO:0000256" key="4">
    <source>
        <dbReference type="ARBA" id="ARBA00023242"/>
    </source>
</evidence>
<evidence type="ECO:0000256" key="1">
    <source>
        <dbReference type="ARBA" id="ARBA00004123"/>
    </source>
</evidence>
<reference evidence="6 7" key="1">
    <citation type="submission" date="2024-08" db="EMBL/GenBank/DDBJ databases">
        <authorList>
            <person name="Will J Nash"/>
            <person name="Angela Man"/>
            <person name="Seanna McTaggart"/>
            <person name="Kendall Baker"/>
            <person name="Tom Barker"/>
            <person name="Leah Catchpole"/>
            <person name="Alex Durrant"/>
            <person name="Karim Gharbi"/>
            <person name="Naomi Irish"/>
            <person name="Gemy Kaithakottil"/>
            <person name="Debby Ku"/>
            <person name="Aaliyah Providence"/>
            <person name="Felix Shaw"/>
            <person name="David Swarbreck"/>
            <person name="Chris Watkins"/>
            <person name="Ann M. McCartney"/>
            <person name="Giulio Formenti"/>
            <person name="Alice Mouton"/>
            <person name="Noel Vella"/>
            <person name="Bjorn M von Reumont"/>
            <person name="Adriana Vella"/>
            <person name="Wilfried Haerty"/>
        </authorList>
    </citation>
    <scope>NUCLEOTIDE SEQUENCE [LARGE SCALE GENOMIC DNA]</scope>
</reference>
<evidence type="ECO:0000256" key="2">
    <source>
        <dbReference type="ARBA" id="ARBA00022478"/>
    </source>
</evidence>
<dbReference type="Proteomes" id="UP001642520">
    <property type="component" value="Unassembled WGS sequence"/>
</dbReference>
<dbReference type="InterPro" id="IPR007811">
    <property type="entry name" value="RPC4"/>
</dbReference>
<sequence length="397" mass="43666">MASDKSGNTSNSLSPNVKIKVEPGTSVPLKNIKIEPGLSTSTTRLTSFRLPRDLTLGGTIKTEKPKKIYTPNLNAQRTKKKEEAVQNDSTKPTRGRDRGRGRGNADRGRDRGRGRGSSNLIQSSGIWSTGITSTPGKRSSGGYRDSDRGSSQMSLEKPKLDLNRSVDKAEEEEKVKLLLRDDFIDDGEPLNLDNCPVVLPMVKGAKLYKEEVKVKVEVETEEEEEIDRKPIILENGEVLPPKKECKLKIPKPDPNSVDELDNIPKIIENKSSSYILIQFPDCLPGLVSTAEDIKSNRSSATNYEKESENKPQSEYCTLNDLKSGILGKLQILKSGKARLLLGENNLIVDVGSHLSFRQDLIAAKVNTESLNGDLINLGPVSSTLICSPDWESMLAKL</sequence>
<comment type="caution">
    <text evidence="6">The sequence shown here is derived from an EMBL/GenBank/DDBJ whole genome shotgun (WGS) entry which is preliminary data.</text>
</comment>
<evidence type="ECO:0000256" key="5">
    <source>
        <dbReference type="SAM" id="MobiDB-lite"/>
    </source>
</evidence>
<keyword evidence="7" id="KW-1185">Reference proteome</keyword>
<feature type="region of interest" description="Disordered" evidence="5">
    <location>
        <begin position="58"/>
        <end position="167"/>
    </location>
</feature>
<evidence type="ECO:0008006" key="8">
    <source>
        <dbReference type="Google" id="ProtNLM"/>
    </source>
</evidence>
<comment type="subcellular location">
    <subcellularLocation>
        <location evidence="1">Nucleus</location>
    </subcellularLocation>
</comment>
<dbReference type="PANTHER" id="PTHR13408:SF0">
    <property type="entry name" value="DNA-DIRECTED RNA POLYMERASE III SUBUNIT RPC4"/>
    <property type="match status" value="1"/>
</dbReference>
<keyword evidence="3" id="KW-0804">Transcription</keyword>
<feature type="compositionally biased region" description="Basic and acidic residues" evidence="5">
    <location>
        <begin position="94"/>
        <end position="113"/>
    </location>
</feature>
<evidence type="ECO:0000256" key="3">
    <source>
        <dbReference type="ARBA" id="ARBA00023163"/>
    </source>
</evidence>
<protein>
    <recommendedName>
        <fullName evidence="8">DNA-directed RNA polymerase III subunit RPC4</fullName>
    </recommendedName>
</protein>
<dbReference type="PANTHER" id="PTHR13408">
    <property type="entry name" value="DNA-DIRECTED RNA POLYMERASE III"/>
    <property type="match status" value="1"/>
</dbReference>
<keyword evidence="4" id="KW-0539">Nucleus</keyword>
<name>A0ABP1NPN3_XYLVO</name>
<accession>A0ABP1NPN3</accession>
<feature type="compositionally biased region" description="Basic and acidic residues" evidence="5">
    <location>
        <begin position="156"/>
        <end position="167"/>
    </location>
</feature>
<keyword evidence="2" id="KW-0240">DNA-directed RNA polymerase</keyword>
<evidence type="ECO:0000313" key="7">
    <source>
        <dbReference type="Proteomes" id="UP001642520"/>
    </source>
</evidence>
<dbReference type="EMBL" id="CAXAJV020001293">
    <property type="protein sequence ID" value="CAL7943001.1"/>
    <property type="molecule type" value="Genomic_DNA"/>
</dbReference>
<feature type="compositionally biased region" description="Polar residues" evidence="5">
    <location>
        <begin position="1"/>
        <end position="15"/>
    </location>
</feature>
<gene>
    <name evidence="6" type="ORF">XYLVIOL_LOCUS5836</name>
</gene>
<dbReference type="Pfam" id="PF05132">
    <property type="entry name" value="RNA_pol_Rpc4"/>
    <property type="match status" value="1"/>
</dbReference>
<feature type="compositionally biased region" description="Low complexity" evidence="5">
    <location>
        <begin position="121"/>
        <end position="143"/>
    </location>
</feature>
<proteinExistence type="predicted"/>
<organism evidence="6 7">
    <name type="scientific">Xylocopa violacea</name>
    <name type="common">Violet carpenter bee</name>
    <name type="synonym">Apis violacea</name>
    <dbReference type="NCBI Taxonomy" id="135666"/>
    <lineage>
        <taxon>Eukaryota</taxon>
        <taxon>Metazoa</taxon>
        <taxon>Ecdysozoa</taxon>
        <taxon>Arthropoda</taxon>
        <taxon>Hexapoda</taxon>
        <taxon>Insecta</taxon>
        <taxon>Pterygota</taxon>
        <taxon>Neoptera</taxon>
        <taxon>Endopterygota</taxon>
        <taxon>Hymenoptera</taxon>
        <taxon>Apocrita</taxon>
        <taxon>Aculeata</taxon>
        <taxon>Apoidea</taxon>
        <taxon>Anthophila</taxon>
        <taxon>Apidae</taxon>
        <taxon>Xylocopa</taxon>
        <taxon>Xylocopa</taxon>
    </lineage>
</organism>